<dbReference type="EMBL" id="KL197735">
    <property type="protein sequence ID" value="KDQ53259.1"/>
    <property type="molecule type" value="Genomic_DNA"/>
</dbReference>
<dbReference type="OrthoDB" id="4249at2759"/>
<dbReference type="InParanoid" id="A0A067PEN2"/>
<evidence type="ECO:0000313" key="2">
    <source>
        <dbReference type="EMBL" id="KDQ53259.1"/>
    </source>
</evidence>
<evidence type="ECO:0000256" key="1">
    <source>
        <dbReference type="ARBA" id="ARBA00022688"/>
    </source>
</evidence>
<dbReference type="Proteomes" id="UP000027265">
    <property type="component" value="Unassembled WGS sequence"/>
</dbReference>
<dbReference type="AlphaFoldDB" id="A0A067PEN2"/>
<accession>A0A067PEN2</accession>
<sequence length="136" mass="15077">MSDPQFKFTTTAPAYPGHIPLKWFESAFLAVGSAAMSLADPRRGDMIAALRETTAGPALPRLRDHMLNSAEGRQILKDRPRINFDTVDMNALAQLPEGTFGRATEFANLDLLVTTISAAFVRLRLDWPKCQRVFGE</sequence>
<protein>
    <submittedName>
        <fullName evidence="2">Uncharacterized protein</fullName>
    </submittedName>
</protein>
<keyword evidence="1" id="KW-0831">Ubiquinone biosynthesis</keyword>
<organism evidence="2 3">
    <name type="scientific">Jaapia argillacea MUCL 33604</name>
    <dbReference type="NCBI Taxonomy" id="933084"/>
    <lineage>
        <taxon>Eukaryota</taxon>
        <taxon>Fungi</taxon>
        <taxon>Dikarya</taxon>
        <taxon>Basidiomycota</taxon>
        <taxon>Agaricomycotina</taxon>
        <taxon>Agaricomycetes</taxon>
        <taxon>Agaricomycetidae</taxon>
        <taxon>Jaapiales</taxon>
        <taxon>Jaapiaceae</taxon>
        <taxon>Jaapia</taxon>
    </lineage>
</organism>
<keyword evidence="3" id="KW-1185">Reference proteome</keyword>
<gene>
    <name evidence="2" type="ORF">JAAARDRAFT_210179</name>
</gene>
<dbReference type="PANTHER" id="PTHR12922">
    <property type="entry name" value="UBIQUINONE BIOSYNTHESIS PROTEIN"/>
    <property type="match status" value="1"/>
</dbReference>
<proteinExistence type="predicted"/>
<evidence type="ECO:0000313" key="3">
    <source>
        <dbReference type="Proteomes" id="UP000027265"/>
    </source>
</evidence>
<dbReference type="InterPro" id="IPR007715">
    <property type="entry name" value="Coq4"/>
</dbReference>
<dbReference type="STRING" id="933084.A0A067PEN2"/>
<dbReference type="PANTHER" id="PTHR12922:SF7">
    <property type="entry name" value="UBIQUINONE BIOSYNTHESIS PROTEIN COQ4 HOMOLOG, MITOCHONDRIAL"/>
    <property type="match status" value="1"/>
</dbReference>
<dbReference type="HOGENOM" id="CLU_1875738_0_0_1"/>
<dbReference type="GO" id="GO:0006744">
    <property type="term" value="P:ubiquinone biosynthetic process"/>
    <property type="evidence" value="ECO:0007669"/>
    <property type="project" value="UniProtKB-KW"/>
</dbReference>
<dbReference type="GO" id="GO:0005739">
    <property type="term" value="C:mitochondrion"/>
    <property type="evidence" value="ECO:0007669"/>
    <property type="project" value="TreeGrafter"/>
</dbReference>
<reference evidence="3" key="1">
    <citation type="journal article" date="2014" name="Proc. Natl. Acad. Sci. U.S.A.">
        <title>Extensive sampling of basidiomycete genomes demonstrates inadequacy of the white-rot/brown-rot paradigm for wood decay fungi.</title>
        <authorList>
            <person name="Riley R."/>
            <person name="Salamov A.A."/>
            <person name="Brown D.W."/>
            <person name="Nagy L.G."/>
            <person name="Floudas D."/>
            <person name="Held B.W."/>
            <person name="Levasseur A."/>
            <person name="Lombard V."/>
            <person name="Morin E."/>
            <person name="Otillar R."/>
            <person name="Lindquist E.A."/>
            <person name="Sun H."/>
            <person name="LaButti K.M."/>
            <person name="Schmutz J."/>
            <person name="Jabbour D."/>
            <person name="Luo H."/>
            <person name="Baker S.E."/>
            <person name="Pisabarro A.G."/>
            <person name="Walton J.D."/>
            <person name="Blanchette R.A."/>
            <person name="Henrissat B."/>
            <person name="Martin F."/>
            <person name="Cullen D."/>
            <person name="Hibbett D.S."/>
            <person name="Grigoriev I.V."/>
        </authorList>
    </citation>
    <scope>NUCLEOTIDE SEQUENCE [LARGE SCALE GENOMIC DNA]</scope>
    <source>
        <strain evidence="3">MUCL 33604</strain>
    </source>
</reference>
<dbReference type="Pfam" id="PF05019">
    <property type="entry name" value="Coq4"/>
    <property type="match status" value="1"/>
</dbReference>
<name>A0A067PEN2_9AGAM</name>